<dbReference type="Proteomes" id="UP000595046">
    <property type="component" value="Chromosome"/>
</dbReference>
<sequence length="262" mass="28197">MTDGAVRPAKLRGPSPLRRVAFWTVAFAVFYGLALCVLSDSLFLLAIPGLIGLAALGGTGALLALYASPRGDVPYATDGTNPQGVVEHHRSVLRKRLGMLVFVCVAAAATVPVTKSDYVIPLAPLSILALFVGTRFWFEQVRSVRLAARVLDVYGFEFRAPVEKFSLRSSGKRSLRLGGGPGGESPKMSAHQPLGQMWPSDIADGVWFAGDDIFGGVLLVPESGELMVAQPLNWDELAGERNRAGAERLERAQRAGLDRRRV</sequence>
<dbReference type="EMBL" id="CP048882">
    <property type="protein sequence ID" value="QPP06246.1"/>
    <property type="molecule type" value="Genomic_DNA"/>
</dbReference>
<evidence type="ECO:0000313" key="3">
    <source>
        <dbReference type="Proteomes" id="UP000595046"/>
    </source>
</evidence>
<gene>
    <name evidence="2" type="ORF">G4Z16_07375</name>
</gene>
<keyword evidence="1" id="KW-0472">Membrane</keyword>
<reference evidence="3" key="1">
    <citation type="submission" date="2020-02" db="EMBL/GenBank/DDBJ databases">
        <title>Streptomyces sp. ASO4wet.</title>
        <authorList>
            <person name="Risdian C."/>
            <person name="Landwehr W."/>
            <person name="Schupp P."/>
            <person name="Wink J."/>
        </authorList>
    </citation>
    <scope>NUCLEOTIDE SEQUENCE [LARGE SCALE GENOMIC DNA]</scope>
    <source>
        <strain evidence="3">ASO4wet</strain>
    </source>
</reference>
<dbReference type="KEGG" id="sbat:G4Z16_07375"/>
<feature type="transmembrane region" description="Helical" evidence="1">
    <location>
        <begin position="119"/>
        <end position="138"/>
    </location>
</feature>
<keyword evidence="1" id="KW-0812">Transmembrane</keyword>
<feature type="transmembrane region" description="Helical" evidence="1">
    <location>
        <begin position="44"/>
        <end position="66"/>
    </location>
</feature>
<protein>
    <submittedName>
        <fullName evidence="2">Uncharacterized protein</fullName>
    </submittedName>
</protein>
<feature type="transmembrane region" description="Helical" evidence="1">
    <location>
        <begin position="20"/>
        <end position="38"/>
    </location>
</feature>
<keyword evidence="3" id="KW-1185">Reference proteome</keyword>
<organism evidence="2 3">
    <name type="scientific">Streptomyces bathyalis</name>
    <dbReference type="NCBI Taxonomy" id="2710756"/>
    <lineage>
        <taxon>Bacteria</taxon>
        <taxon>Bacillati</taxon>
        <taxon>Actinomycetota</taxon>
        <taxon>Actinomycetes</taxon>
        <taxon>Kitasatosporales</taxon>
        <taxon>Streptomycetaceae</taxon>
        <taxon>Streptomyces</taxon>
    </lineage>
</organism>
<name>A0A7T1T4H3_9ACTN</name>
<dbReference type="AlphaFoldDB" id="A0A7T1T4H3"/>
<feature type="transmembrane region" description="Helical" evidence="1">
    <location>
        <begin position="97"/>
        <end position="113"/>
    </location>
</feature>
<proteinExistence type="predicted"/>
<evidence type="ECO:0000313" key="2">
    <source>
        <dbReference type="EMBL" id="QPP06246.1"/>
    </source>
</evidence>
<keyword evidence="1" id="KW-1133">Transmembrane helix</keyword>
<dbReference type="RefSeq" id="WP_197349929.1">
    <property type="nucleotide sequence ID" value="NZ_CP048882.1"/>
</dbReference>
<accession>A0A7T1T4H3</accession>
<evidence type="ECO:0000256" key="1">
    <source>
        <dbReference type="SAM" id="Phobius"/>
    </source>
</evidence>